<keyword evidence="2" id="KW-0808">Transferase</keyword>
<dbReference type="Pfam" id="PF13692">
    <property type="entry name" value="Glyco_trans_1_4"/>
    <property type="match status" value="1"/>
</dbReference>
<dbReference type="PANTHER" id="PTHR22916:SF3">
    <property type="entry name" value="UDP-GLCNAC:BETAGAL BETA-1,3-N-ACETYLGLUCOSAMINYLTRANSFERASE-LIKE PROTEIN 1"/>
    <property type="match status" value="1"/>
</dbReference>
<dbReference type="Gene3D" id="3.40.50.2000">
    <property type="entry name" value="Glycogen Phosphorylase B"/>
    <property type="match status" value="1"/>
</dbReference>
<dbReference type="Pfam" id="PF00535">
    <property type="entry name" value="Glycos_transf_2"/>
    <property type="match status" value="1"/>
</dbReference>
<feature type="domain" description="Glycosyltransferase 2-like" evidence="1">
    <location>
        <begin position="6"/>
        <end position="123"/>
    </location>
</feature>
<accession>A0A0C1HXI4</accession>
<dbReference type="SUPFAM" id="SSF53756">
    <property type="entry name" value="UDP-Glycosyltransferase/glycogen phosphorylase"/>
    <property type="match status" value="1"/>
</dbReference>
<dbReference type="OrthoDB" id="199095at2"/>
<dbReference type="InterPro" id="IPR007739">
    <property type="entry name" value="RgpF"/>
</dbReference>
<protein>
    <submittedName>
        <fullName evidence="2">Glycosyl transferase</fullName>
    </submittedName>
</protein>
<name>A0A0C1HXI4_STRCV</name>
<sequence>MKDLISVVVTCYNHEDYIEQCLRSIFKQSYRNIELFVLNDGSTDKSAQIIQETLVDSPFPTQFKSHENMGLVMTRNKGLGLINGEFFLFVDSDNFLDEAYIEKCHQKLCQAGADIAYSDLYDPEREKIYLKGQPFDLSSFLERSYIDSCSLVRTEIVKGVVYDVELNYKKLEDYDFWLNLIINRQAVPIYVQDTKLNYRVLESSMSQRNSTKYYFDVYLYVLKKYLDKIPKEVYQALSDNIFTLEGRLDDLIQHTAKVADYVSELKGELSTSKGTIETLKISVKKIKHQRDEAIEEQFEIRRSISYRLGNAMITPLKYIGQIIRNPRNIKGVLSLMKQQLIRLKRKVKSPKTYYYQLLRNFQRKQIANLNGKKVLIYVIFESERRLQQYKILFLEKLAVLADETLIVVNGGVLAEDIKILEKYGQVLTRDNIGYDTAAFREGILSLGKDKLQQYSQLMLVNDTNIGPMRDLTAVFQSMIEKNLDFWGISYGETQEDITGFNKYGYIPEHLQSYFLVIEPLLLRSEAFYNYWEQLTDTDSRDEAIGKHETIFTKHFADLGYRYDALVHENKDSAMYIHPLKMLEAGSPLVKYTALRNYDDQQFLWQGLERESEIGDLLEYIQEKTDYPVDILENIIKKFKEIPRNQYILIIDGVENIIPQCTRYRVLNKAEQLRKNGFAVKVVNASEFQVSQAQYASHIIIYRASWSIQLQLLCDLAKSENKPVYFDIDDLVFDTVYTDQLSYTQGLSEKEKGNYDAGVRNYGKMLAACDGAITSTNQLKEELLKYQDIVLLNRNLASSELMEVSSCFIKDYNQQSQQVKIGYFSGSISHNENFELIKPALKKLLEAYPFIELHIVGHLDIPTDMKVYEQQIIVHDYVDWKTLPQLISQVDINLAPLVDSIFNRAKSEIKWLEAAMVKVPTIASDIGAFADMVIDGQTGLLAKEDEWNEKLDSLIFSAELRQKLAENAYHFVLENCSLDNKDEMVTYFEKNKNNKS</sequence>
<dbReference type="AlphaFoldDB" id="A0A0C1HXI4"/>
<reference evidence="2 3" key="1">
    <citation type="submission" date="2014-12" db="EMBL/GenBank/DDBJ databases">
        <title>Partial genome sequence of Streptococcus constellatus KCOM 1650 (= ChDC B144).</title>
        <authorList>
            <person name="Kook J.-K."/>
            <person name="Park S.-N."/>
            <person name="Lim Y.K."/>
            <person name="Jo E."/>
        </authorList>
    </citation>
    <scope>NUCLEOTIDE SEQUENCE [LARGE SCALE GENOMIC DNA]</scope>
    <source>
        <strain evidence="2 3">KCOM 1650</strain>
    </source>
</reference>
<dbReference type="EMBL" id="JWIY01000001">
    <property type="protein sequence ID" value="KIC78813.1"/>
    <property type="molecule type" value="Genomic_DNA"/>
</dbReference>
<dbReference type="Gene3D" id="3.90.550.10">
    <property type="entry name" value="Spore Coat Polysaccharide Biosynthesis Protein SpsA, Chain A"/>
    <property type="match status" value="1"/>
</dbReference>
<dbReference type="Pfam" id="PF05045">
    <property type="entry name" value="RgpF"/>
    <property type="match status" value="1"/>
</dbReference>
<dbReference type="PANTHER" id="PTHR22916">
    <property type="entry name" value="GLYCOSYLTRANSFERASE"/>
    <property type="match status" value="1"/>
</dbReference>
<dbReference type="GO" id="GO:0016758">
    <property type="term" value="F:hexosyltransferase activity"/>
    <property type="evidence" value="ECO:0007669"/>
    <property type="project" value="UniProtKB-ARBA"/>
</dbReference>
<evidence type="ECO:0000259" key="1">
    <source>
        <dbReference type="Pfam" id="PF00535"/>
    </source>
</evidence>
<organism evidence="2 3">
    <name type="scientific">Streptococcus constellatus</name>
    <dbReference type="NCBI Taxonomy" id="76860"/>
    <lineage>
        <taxon>Bacteria</taxon>
        <taxon>Bacillati</taxon>
        <taxon>Bacillota</taxon>
        <taxon>Bacilli</taxon>
        <taxon>Lactobacillales</taxon>
        <taxon>Streptococcaceae</taxon>
        <taxon>Streptococcus</taxon>
        <taxon>Streptococcus anginosus group</taxon>
    </lineage>
</organism>
<evidence type="ECO:0000313" key="3">
    <source>
        <dbReference type="Proteomes" id="UP000031339"/>
    </source>
</evidence>
<evidence type="ECO:0000313" key="2">
    <source>
        <dbReference type="EMBL" id="KIC78813.1"/>
    </source>
</evidence>
<comment type="caution">
    <text evidence="2">The sequence shown here is derived from an EMBL/GenBank/DDBJ whole genome shotgun (WGS) entry which is preliminary data.</text>
</comment>
<dbReference type="InterPro" id="IPR029044">
    <property type="entry name" value="Nucleotide-diphossugar_trans"/>
</dbReference>
<gene>
    <name evidence="2" type="ORF">RN79_04395</name>
</gene>
<dbReference type="SUPFAM" id="SSF53448">
    <property type="entry name" value="Nucleotide-diphospho-sugar transferases"/>
    <property type="match status" value="1"/>
</dbReference>
<dbReference type="InterPro" id="IPR001173">
    <property type="entry name" value="Glyco_trans_2-like"/>
</dbReference>
<dbReference type="CDD" id="cd00761">
    <property type="entry name" value="Glyco_tranf_GTA_type"/>
    <property type="match status" value="1"/>
</dbReference>
<dbReference type="RefSeq" id="WP_039677218.1">
    <property type="nucleotide sequence ID" value="NZ_JWIY01000001.1"/>
</dbReference>
<dbReference type="Proteomes" id="UP000031339">
    <property type="component" value="Unassembled WGS sequence"/>
</dbReference>
<proteinExistence type="predicted"/>